<dbReference type="AlphaFoldDB" id="A0A6J4U4G2"/>
<accession>A0A6J4U4G2</accession>
<gene>
    <name evidence="2" type="ORF">AVDCRST_MAG49-772</name>
</gene>
<organism evidence="2">
    <name type="scientific">uncultured Thermomicrobiales bacterium</name>
    <dbReference type="NCBI Taxonomy" id="1645740"/>
    <lineage>
        <taxon>Bacteria</taxon>
        <taxon>Pseudomonadati</taxon>
        <taxon>Thermomicrobiota</taxon>
        <taxon>Thermomicrobia</taxon>
        <taxon>Thermomicrobiales</taxon>
        <taxon>environmental samples</taxon>
    </lineage>
</organism>
<feature type="domain" description="DinB-like" evidence="1">
    <location>
        <begin position="36"/>
        <end position="148"/>
    </location>
</feature>
<evidence type="ECO:0000313" key="2">
    <source>
        <dbReference type="EMBL" id="CAA9540213.1"/>
    </source>
</evidence>
<dbReference type="Gene3D" id="1.20.120.450">
    <property type="entry name" value="dinb family like domain"/>
    <property type="match status" value="1"/>
</dbReference>
<evidence type="ECO:0000259" key="1">
    <source>
        <dbReference type="Pfam" id="PF12867"/>
    </source>
</evidence>
<protein>
    <recommendedName>
        <fullName evidence="1">DinB-like domain-containing protein</fullName>
    </recommendedName>
</protein>
<sequence>MTATTVARRLTTEILALLGETFEDVQGHYLDRGTSLFETLETISAEEASRPVSATCATIAAQVEHTRYYLAVLGEYMAGRKPQGVDWGKSWETRAVTPDEWEASKARLRDAYRAAVAMIKTLEPWEGEDGIGEALAVVVHTAYHLGEIRQALCTVRR</sequence>
<proteinExistence type="predicted"/>
<dbReference type="Pfam" id="PF12867">
    <property type="entry name" value="DinB_2"/>
    <property type="match status" value="1"/>
</dbReference>
<dbReference type="SUPFAM" id="SSF109854">
    <property type="entry name" value="DinB/YfiT-like putative metalloenzymes"/>
    <property type="match status" value="1"/>
</dbReference>
<dbReference type="InterPro" id="IPR034660">
    <property type="entry name" value="DinB/YfiT-like"/>
</dbReference>
<name>A0A6J4U4G2_9BACT</name>
<dbReference type="InterPro" id="IPR024775">
    <property type="entry name" value="DinB-like"/>
</dbReference>
<dbReference type="EMBL" id="CADCWG010000049">
    <property type="protein sequence ID" value="CAA9540213.1"/>
    <property type="molecule type" value="Genomic_DNA"/>
</dbReference>
<reference evidence="2" key="1">
    <citation type="submission" date="2020-02" db="EMBL/GenBank/DDBJ databases">
        <authorList>
            <person name="Meier V. D."/>
        </authorList>
    </citation>
    <scope>NUCLEOTIDE SEQUENCE</scope>
    <source>
        <strain evidence="2">AVDCRST_MAG49</strain>
    </source>
</reference>